<accession>A0A1P8JR30</accession>
<dbReference type="AlphaFoldDB" id="A0A1P8JR30"/>
<dbReference type="InterPro" id="IPR049492">
    <property type="entry name" value="BD-FAE-like_dom"/>
</dbReference>
<dbReference type="STRING" id="1842727.RD110_02375"/>
<sequence>MDAEELDRQYNARGTVADVDVFLREYHDASTPMYAQLPCVRDVAYGTSPDERLDLFPVPGRADAPLFVFIHGGYWRALAKEDSVFMAKSFTERGIAVASLNYGLSPQVPLEEIVAQCRRGMAWLYHHGGQHGVDVNRIVVAGSSAGGHLGGMLLATGWQADLGLPDRIVQGGALISGLFDLAPVQQTRPNQWLQLDEARARALSPIHLLPPTGTRLLIAAAAADTGEFKRQSTQYAEACRTHGCAVEAMEIAGRNHFDVIIEWMNPKAPMTRATWALFD</sequence>
<proteinExistence type="predicted"/>
<organism evidence="3 4">
    <name type="scientific">Rhodoferax koreensis</name>
    <dbReference type="NCBI Taxonomy" id="1842727"/>
    <lineage>
        <taxon>Bacteria</taxon>
        <taxon>Pseudomonadati</taxon>
        <taxon>Pseudomonadota</taxon>
        <taxon>Betaproteobacteria</taxon>
        <taxon>Burkholderiales</taxon>
        <taxon>Comamonadaceae</taxon>
        <taxon>Rhodoferax</taxon>
    </lineage>
</organism>
<reference evidence="3 4" key="1">
    <citation type="submission" date="2017-01" db="EMBL/GenBank/DDBJ databases">
        <authorList>
            <person name="Mah S.A."/>
            <person name="Swanson W.J."/>
            <person name="Moy G.W."/>
            <person name="Vacquier V.D."/>
        </authorList>
    </citation>
    <scope>NUCLEOTIDE SEQUENCE [LARGE SCALE GENOMIC DNA]</scope>
    <source>
        <strain evidence="3 4">DCY110</strain>
    </source>
</reference>
<gene>
    <name evidence="3" type="ORF">RD110_02375</name>
</gene>
<dbReference type="Pfam" id="PF20434">
    <property type="entry name" value="BD-FAE"/>
    <property type="match status" value="1"/>
</dbReference>
<feature type="domain" description="BD-FAE-like" evidence="2">
    <location>
        <begin position="60"/>
        <end position="153"/>
    </location>
</feature>
<dbReference type="InterPro" id="IPR029058">
    <property type="entry name" value="AB_hydrolase_fold"/>
</dbReference>
<keyword evidence="1" id="KW-0378">Hydrolase</keyword>
<dbReference type="SUPFAM" id="SSF53474">
    <property type="entry name" value="alpha/beta-Hydrolases"/>
    <property type="match status" value="1"/>
</dbReference>
<dbReference type="PANTHER" id="PTHR48081:SF33">
    <property type="entry name" value="KYNURENINE FORMAMIDASE"/>
    <property type="match status" value="1"/>
</dbReference>
<dbReference type="GO" id="GO:0016787">
    <property type="term" value="F:hydrolase activity"/>
    <property type="evidence" value="ECO:0007669"/>
    <property type="project" value="UniProtKB-KW"/>
</dbReference>
<dbReference type="OrthoDB" id="9771666at2"/>
<evidence type="ECO:0000313" key="3">
    <source>
        <dbReference type="EMBL" id="APW36200.1"/>
    </source>
</evidence>
<dbReference type="Gene3D" id="3.40.50.1820">
    <property type="entry name" value="alpha/beta hydrolase"/>
    <property type="match status" value="1"/>
</dbReference>
<dbReference type="KEGG" id="rhy:RD110_02375"/>
<keyword evidence="4" id="KW-1185">Reference proteome</keyword>
<evidence type="ECO:0000313" key="4">
    <source>
        <dbReference type="Proteomes" id="UP000186609"/>
    </source>
</evidence>
<evidence type="ECO:0000256" key="1">
    <source>
        <dbReference type="ARBA" id="ARBA00022801"/>
    </source>
</evidence>
<name>A0A1P8JR30_9BURK</name>
<protein>
    <recommendedName>
        <fullName evidence="2">BD-FAE-like domain-containing protein</fullName>
    </recommendedName>
</protein>
<dbReference type="InterPro" id="IPR050300">
    <property type="entry name" value="GDXG_lipolytic_enzyme"/>
</dbReference>
<dbReference type="PANTHER" id="PTHR48081">
    <property type="entry name" value="AB HYDROLASE SUPERFAMILY PROTEIN C4A8.06C"/>
    <property type="match status" value="1"/>
</dbReference>
<dbReference type="Proteomes" id="UP000186609">
    <property type="component" value="Chromosome"/>
</dbReference>
<dbReference type="EMBL" id="CP019236">
    <property type="protein sequence ID" value="APW36200.1"/>
    <property type="molecule type" value="Genomic_DNA"/>
</dbReference>
<evidence type="ECO:0000259" key="2">
    <source>
        <dbReference type="Pfam" id="PF20434"/>
    </source>
</evidence>